<dbReference type="Pfam" id="PF12680">
    <property type="entry name" value="SnoaL_2"/>
    <property type="match status" value="1"/>
</dbReference>
<dbReference type="Proteomes" id="UP001147782">
    <property type="component" value="Unassembled WGS sequence"/>
</dbReference>
<dbReference type="InterPro" id="IPR032710">
    <property type="entry name" value="NTF2-like_dom_sf"/>
</dbReference>
<evidence type="ECO:0000313" key="2">
    <source>
        <dbReference type="EMBL" id="KAJ5359095.1"/>
    </source>
</evidence>
<dbReference type="OrthoDB" id="4828938at2759"/>
<evidence type="ECO:0000259" key="1">
    <source>
        <dbReference type="Pfam" id="PF12680"/>
    </source>
</evidence>
<dbReference type="GeneID" id="81443600"/>
<proteinExistence type="predicted"/>
<dbReference type="SUPFAM" id="SSF54427">
    <property type="entry name" value="NTF2-like"/>
    <property type="match status" value="1"/>
</dbReference>
<name>A0A9W9UXT2_9EURO</name>
<comment type="caution">
    <text evidence="2">The sequence shown here is derived from an EMBL/GenBank/DDBJ whole genome shotgun (WGS) entry which is preliminary data.</text>
</comment>
<evidence type="ECO:0000313" key="3">
    <source>
        <dbReference type="Proteomes" id="UP001147782"/>
    </source>
</evidence>
<dbReference type="RefSeq" id="XP_056550381.1">
    <property type="nucleotide sequence ID" value="XM_056704421.1"/>
</dbReference>
<accession>A0A9W9UXT2</accession>
<dbReference type="AlphaFoldDB" id="A0A9W9UXT2"/>
<sequence length="158" mass="18698">MTALSRNDFLNYMRAFNAHDFETQYNFYADDVTLHIPDPKTGMLRGKDGIRGHYMPLFDVCDEYVVPMVVMNDAHKIFFIMESYFVYKTAREGVFGYPVEAGDIIKIRVWAYYEVENGKMQRIVCNLFQSWFLGKVDIRELIRESESRAEPDLRIFNY</sequence>
<dbReference type="Gene3D" id="3.10.450.50">
    <property type="match status" value="1"/>
</dbReference>
<feature type="domain" description="SnoaL-like" evidence="1">
    <location>
        <begin position="11"/>
        <end position="122"/>
    </location>
</feature>
<dbReference type="EMBL" id="JAPZBS010000009">
    <property type="protein sequence ID" value="KAJ5359095.1"/>
    <property type="molecule type" value="Genomic_DNA"/>
</dbReference>
<gene>
    <name evidence="2" type="ORF">N7496_011508</name>
</gene>
<organism evidence="2 3">
    <name type="scientific">Penicillium cataractarum</name>
    <dbReference type="NCBI Taxonomy" id="2100454"/>
    <lineage>
        <taxon>Eukaryota</taxon>
        <taxon>Fungi</taxon>
        <taxon>Dikarya</taxon>
        <taxon>Ascomycota</taxon>
        <taxon>Pezizomycotina</taxon>
        <taxon>Eurotiomycetes</taxon>
        <taxon>Eurotiomycetidae</taxon>
        <taxon>Eurotiales</taxon>
        <taxon>Aspergillaceae</taxon>
        <taxon>Penicillium</taxon>
    </lineage>
</organism>
<reference evidence="2" key="2">
    <citation type="journal article" date="2023" name="IMA Fungus">
        <title>Comparative genomic study of the Penicillium genus elucidates a diverse pangenome and 15 lateral gene transfer events.</title>
        <authorList>
            <person name="Petersen C."/>
            <person name="Sorensen T."/>
            <person name="Nielsen M.R."/>
            <person name="Sondergaard T.E."/>
            <person name="Sorensen J.L."/>
            <person name="Fitzpatrick D.A."/>
            <person name="Frisvad J.C."/>
            <person name="Nielsen K.L."/>
        </authorList>
    </citation>
    <scope>NUCLEOTIDE SEQUENCE</scope>
    <source>
        <strain evidence="2">IBT 29864</strain>
    </source>
</reference>
<protein>
    <recommendedName>
        <fullName evidence="1">SnoaL-like domain-containing protein</fullName>
    </recommendedName>
</protein>
<reference evidence="2" key="1">
    <citation type="submission" date="2022-11" db="EMBL/GenBank/DDBJ databases">
        <authorList>
            <person name="Petersen C."/>
        </authorList>
    </citation>
    <scope>NUCLEOTIDE SEQUENCE</scope>
    <source>
        <strain evidence="2">IBT 29864</strain>
    </source>
</reference>
<keyword evidence="3" id="KW-1185">Reference proteome</keyword>
<dbReference type="InterPro" id="IPR037401">
    <property type="entry name" value="SnoaL-like"/>
</dbReference>